<evidence type="ECO:0000256" key="1">
    <source>
        <dbReference type="SAM" id="MobiDB-lite"/>
    </source>
</evidence>
<accession>A0A9Q1GMT4</accession>
<dbReference type="Proteomes" id="UP001153076">
    <property type="component" value="Unassembled WGS sequence"/>
</dbReference>
<reference evidence="2" key="1">
    <citation type="submission" date="2022-04" db="EMBL/GenBank/DDBJ databases">
        <title>Carnegiea gigantea Genome sequencing and assembly v2.</title>
        <authorList>
            <person name="Copetti D."/>
            <person name="Sanderson M.J."/>
            <person name="Burquez A."/>
            <person name="Wojciechowski M.F."/>
        </authorList>
    </citation>
    <scope>NUCLEOTIDE SEQUENCE</scope>
    <source>
        <strain evidence="2">SGP5-SGP5p</strain>
        <tissue evidence="2">Aerial part</tissue>
    </source>
</reference>
<comment type="caution">
    <text evidence="2">The sequence shown here is derived from an EMBL/GenBank/DDBJ whole genome shotgun (WGS) entry which is preliminary data.</text>
</comment>
<name>A0A9Q1GMT4_9CARY</name>
<dbReference type="AlphaFoldDB" id="A0A9Q1GMT4"/>
<evidence type="ECO:0000313" key="3">
    <source>
        <dbReference type="Proteomes" id="UP001153076"/>
    </source>
</evidence>
<dbReference type="PANTHER" id="PTHR34835">
    <property type="entry name" value="OS07G0283600 PROTEIN-RELATED"/>
    <property type="match status" value="1"/>
</dbReference>
<keyword evidence="3" id="KW-1185">Reference proteome</keyword>
<feature type="region of interest" description="Disordered" evidence="1">
    <location>
        <begin position="167"/>
        <end position="193"/>
    </location>
</feature>
<dbReference type="PANTHER" id="PTHR34835:SF90">
    <property type="entry name" value="AMINOTRANSFERASE-LIKE PLANT MOBILE DOMAIN-CONTAINING PROTEIN"/>
    <property type="match status" value="1"/>
</dbReference>
<sequence>MSPKGLRQLIEKLNDKQKEVVKEIGVGGFLYLQVDMIPGKLAVWLVLNFDTCSCFLPLIHGKLRVTEHDVYMTLALTKGPLEVDGGEEFKRNFIVFVVSACINGNQRGEVDYLLCYLDRVVFKVWTVKHEFPTLKGWTNDKMKSREKQEFEVGFGKGALEDRLDETEMPNEAQAVHKEEPSNATPEPAAESEYDTVRSKIKALLEDAKKMSNEIITNTRVLAGVIMELEKLAPEAHASLKRVRTIAVQTTTNALFAETTLPRKSKSTKPVLSPDPYESENFLLVIEAIEK</sequence>
<gene>
    <name evidence="2" type="ORF">Cgig2_011959</name>
</gene>
<dbReference type="EMBL" id="JAKOGI010001926">
    <property type="protein sequence ID" value="KAJ8423611.1"/>
    <property type="molecule type" value="Genomic_DNA"/>
</dbReference>
<organism evidence="2 3">
    <name type="scientific">Carnegiea gigantea</name>
    <dbReference type="NCBI Taxonomy" id="171969"/>
    <lineage>
        <taxon>Eukaryota</taxon>
        <taxon>Viridiplantae</taxon>
        <taxon>Streptophyta</taxon>
        <taxon>Embryophyta</taxon>
        <taxon>Tracheophyta</taxon>
        <taxon>Spermatophyta</taxon>
        <taxon>Magnoliopsida</taxon>
        <taxon>eudicotyledons</taxon>
        <taxon>Gunneridae</taxon>
        <taxon>Pentapetalae</taxon>
        <taxon>Caryophyllales</taxon>
        <taxon>Cactineae</taxon>
        <taxon>Cactaceae</taxon>
        <taxon>Cactoideae</taxon>
        <taxon>Echinocereeae</taxon>
        <taxon>Carnegiea</taxon>
    </lineage>
</organism>
<evidence type="ECO:0000313" key="2">
    <source>
        <dbReference type="EMBL" id="KAJ8423611.1"/>
    </source>
</evidence>
<proteinExistence type="predicted"/>
<protein>
    <submittedName>
        <fullName evidence="2">Uncharacterized protein</fullName>
    </submittedName>
</protein>
<dbReference type="OrthoDB" id="695277at2759"/>